<feature type="region of interest" description="Disordered" evidence="2">
    <location>
        <begin position="305"/>
        <end position="331"/>
    </location>
</feature>
<reference evidence="3" key="1">
    <citation type="journal article" date="2019" name="Sci. Rep.">
        <title>Draft genome of Tanacetum cinerariifolium, the natural source of mosquito coil.</title>
        <authorList>
            <person name="Yamashiro T."/>
            <person name="Shiraishi A."/>
            <person name="Satake H."/>
            <person name="Nakayama K."/>
        </authorList>
    </citation>
    <scope>NUCLEOTIDE SEQUENCE</scope>
</reference>
<dbReference type="AlphaFoldDB" id="A0A699HWY3"/>
<accession>A0A699HWY3</accession>
<comment type="caution">
    <text evidence="3">The sequence shown here is derived from an EMBL/GenBank/DDBJ whole genome shotgun (WGS) entry which is preliminary data.</text>
</comment>
<protein>
    <submittedName>
        <fullName evidence="3">Uncharacterized protein</fullName>
    </submittedName>
</protein>
<keyword evidence="1" id="KW-0175">Coiled coil</keyword>
<evidence type="ECO:0000256" key="1">
    <source>
        <dbReference type="SAM" id="Coils"/>
    </source>
</evidence>
<organism evidence="3">
    <name type="scientific">Tanacetum cinerariifolium</name>
    <name type="common">Dalmatian daisy</name>
    <name type="synonym">Chrysanthemum cinerariifolium</name>
    <dbReference type="NCBI Taxonomy" id="118510"/>
    <lineage>
        <taxon>Eukaryota</taxon>
        <taxon>Viridiplantae</taxon>
        <taxon>Streptophyta</taxon>
        <taxon>Embryophyta</taxon>
        <taxon>Tracheophyta</taxon>
        <taxon>Spermatophyta</taxon>
        <taxon>Magnoliopsida</taxon>
        <taxon>eudicotyledons</taxon>
        <taxon>Gunneridae</taxon>
        <taxon>Pentapetalae</taxon>
        <taxon>asterids</taxon>
        <taxon>campanulids</taxon>
        <taxon>Asterales</taxon>
        <taxon>Asteraceae</taxon>
        <taxon>Asteroideae</taxon>
        <taxon>Anthemideae</taxon>
        <taxon>Anthemidinae</taxon>
        <taxon>Tanacetum</taxon>
    </lineage>
</organism>
<gene>
    <name evidence="3" type="ORF">Tci_431840</name>
</gene>
<evidence type="ECO:0000256" key="2">
    <source>
        <dbReference type="SAM" id="MobiDB-lite"/>
    </source>
</evidence>
<name>A0A699HWY3_TANCI</name>
<dbReference type="EMBL" id="BKCJ010192288">
    <property type="protein sequence ID" value="GEY59866.1"/>
    <property type="molecule type" value="Genomic_DNA"/>
</dbReference>
<evidence type="ECO:0000313" key="3">
    <source>
        <dbReference type="EMBL" id="GEY59866.1"/>
    </source>
</evidence>
<sequence>MREGENDMWVLGQRHMGRSGEGLGTVQVRWGCTGMAGEGVAILARKGVKEYRTYQAEEEPANFALMAISSSSSSDNEDNIIVLTNEVEARYNYIITLKQKLSQAETERDDLKLKFNKFQTSSKSLIELLANQTNGKHGLGYSLLENDSKSVSPSCPSDKVQPSGGYNALPPPIIGNFMPPKPDLVFHTAPIAVETNHLAFTVQLSPAKPAEDLSHTNRPSAPIIEEWVFDSEDNYKTTASQIAYSSVQSTKQVTPPRHSIQPVKAPILAATLNPTSPKTSSSGKRKNRKTCFVCRSVDHLIKDCNFHDKPKSQPTPRNNAHRGYNKQHASFTKKFPQKHIVLAAVLPKSKPVSVTAVRPICADVPKIMMTRPIHAHSLKTRSNSTIRRHKTCSHSLNTSNSSLKVTAAKALVVSAAKGKKGK</sequence>
<proteinExistence type="predicted"/>
<feature type="coiled-coil region" evidence="1">
    <location>
        <begin position="94"/>
        <end position="121"/>
    </location>
</feature>